<gene>
    <name evidence="11" type="ORF">D7V94_03905</name>
</gene>
<feature type="transmembrane region" description="Helical" evidence="10">
    <location>
        <begin position="191"/>
        <end position="215"/>
    </location>
</feature>
<feature type="transmembrane region" description="Helical" evidence="10">
    <location>
        <begin position="94"/>
        <end position="116"/>
    </location>
</feature>
<dbReference type="GO" id="GO:0042910">
    <property type="term" value="F:xenobiotic transmembrane transporter activity"/>
    <property type="evidence" value="ECO:0007669"/>
    <property type="project" value="InterPro"/>
</dbReference>
<feature type="transmembrane region" description="Helical" evidence="10">
    <location>
        <begin position="165"/>
        <end position="185"/>
    </location>
</feature>
<evidence type="ECO:0000313" key="11">
    <source>
        <dbReference type="EMBL" id="RKI93312.1"/>
    </source>
</evidence>
<evidence type="ECO:0000256" key="2">
    <source>
        <dbReference type="ARBA" id="ARBA00008417"/>
    </source>
</evidence>
<dbReference type="CDD" id="cd13143">
    <property type="entry name" value="MATE_MepA_like"/>
    <property type="match status" value="1"/>
</dbReference>
<dbReference type="GO" id="GO:0046677">
    <property type="term" value="P:response to antibiotic"/>
    <property type="evidence" value="ECO:0007669"/>
    <property type="project" value="UniProtKB-KW"/>
</dbReference>
<dbReference type="InterPro" id="IPR045070">
    <property type="entry name" value="MATE_MepA-like"/>
</dbReference>
<feature type="transmembrane region" description="Helical" evidence="10">
    <location>
        <begin position="236"/>
        <end position="257"/>
    </location>
</feature>
<dbReference type="InterPro" id="IPR048279">
    <property type="entry name" value="MdtK-like"/>
</dbReference>
<comment type="caution">
    <text evidence="11">The sequence shown here is derived from an EMBL/GenBank/DDBJ whole genome shotgun (WGS) entry which is preliminary data.</text>
</comment>
<keyword evidence="7 10" id="KW-1133">Transmembrane helix</keyword>
<evidence type="ECO:0000256" key="3">
    <source>
        <dbReference type="ARBA" id="ARBA00022106"/>
    </source>
</evidence>
<keyword evidence="12" id="KW-1185">Reference proteome</keyword>
<evidence type="ECO:0000256" key="10">
    <source>
        <dbReference type="SAM" id="Phobius"/>
    </source>
</evidence>
<keyword evidence="4" id="KW-0813">Transport</keyword>
<sequence length="451" mass="49144">MENSNVYEKPVTLKNILKFAVPTIVMTVFMSFYTMVDGLFVSNLIGTNALSAINLTAPVIQLVTAISTMLATGGSAVIMKKMGEQKTDEAKADFTFLILVNVIVGIVMCVVGYLAMNHIFAGMNLSADVEGYCMEYLSRYLVFTVPILLMNNFTLYMIASEKANLSLICSVMGGVLNMVLDYVFIAGFDMGISGAAIATGLGYSVTAVVGLFVFSRKKSLLHFKKPVFRFKVLASAATNGCSEMATALVTGIITMMFNWTMLYYVGEDGVAAVTIIMYVLMFASSLYTGYSYGVAPMLSFYYGERSLNEGNIQTHEKLKKLVALSMKVIAVISVVTVAASFMLTRPLVSVFARPDNPVYDLAVTGNRICTVALFFIGFNIFASGMFTALSNGVVSAILAFSRSFVFMLITMIALPIILGVNGIWLATPVAELMALVLSGFMFFKYRKRYGY</sequence>
<evidence type="ECO:0000256" key="4">
    <source>
        <dbReference type="ARBA" id="ARBA00022448"/>
    </source>
</evidence>
<dbReference type="InterPro" id="IPR002528">
    <property type="entry name" value="MATE_fam"/>
</dbReference>
<dbReference type="PIRSF" id="PIRSF006603">
    <property type="entry name" value="DinF"/>
    <property type="match status" value="1"/>
</dbReference>
<feature type="transmembrane region" description="Helical" evidence="10">
    <location>
        <begin position="393"/>
        <end position="417"/>
    </location>
</feature>
<proteinExistence type="inferred from homology"/>
<evidence type="ECO:0000256" key="5">
    <source>
        <dbReference type="ARBA" id="ARBA00022475"/>
    </source>
</evidence>
<comment type="subcellular location">
    <subcellularLocation>
        <location evidence="1">Cell membrane</location>
        <topology evidence="1">Multi-pass membrane protein</topology>
    </subcellularLocation>
</comment>
<feature type="transmembrane region" description="Helical" evidence="10">
    <location>
        <begin position="423"/>
        <end position="443"/>
    </location>
</feature>
<dbReference type="EMBL" id="RAYQ01000003">
    <property type="protein sequence ID" value="RKI93312.1"/>
    <property type="molecule type" value="Genomic_DNA"/>
</dbReference>
<evidence type="ECO:0000256" key="8">
    <source>
        <dbReference type="ARBA" id="ARBA00023136"/>
    </source>
</evidence>
<dbReference type="InterPro" id="IPR051327">
    <property type="entry name" value="MATE_MepA_subfamily"/>
</dbReference>
<dbReference type="PANTHER" id="PTHR43823">
    <property type="entry name" value="SPORULATION PROTEIN YKVU"/>
    <property type="match status" value="1"/>
</dbReference>
<dbReference type="AlphaFoldDB" id="A0A3A9API8"/>
<keyword evidence="5" id="KW-1003">Cell membrane</keyword>
<feature type="transmembrane region" description="Helical" evidence="10">
    <location>
        <begin position="16"/>
        <end position="35"/>
    </location>
</feature>
<feature type="transmembrane region" description="Helical" evidence="10">
    <location>
        <begin position="321"/>
        <end position="343"/>
    </location>
</feature>
<name>A0A3A9API8_9FIRM</name>
<dbReference type="Proteomes" id="UP000280696">
    <property type="component" value="Unassembled WGS sequence"/>
</dbReference>
<dbReference type="RefSeq" id="WP_120467336.1">
    <property type="nucleotide sequence ID" value="NZ_RAYQ01000003.1"/>
</dbReference>
<dbReference type="GO" id="GO:0015297">
    <property type="term" value="F:antiporter activity"/>
    <property type="evidence" value="ECO:0007669"/>
    <property type="project" value="InterPro"/>
</dbReference>
<feature type="transmembrane region" description="Helical" evidence="10">
    <location>
        <begin position="269"/>
        <end position="290"/>
    </location>
</feature>
<dbReference type="PANTHER" id="PTHR43823:SF3">
    <property type="entry name" value="MULTIDRUG EXPORT PROTEIN MEPA"/>
    <property type="match status" value="1"/>
</dbReference>
<feature type="transmembrane region" description="Helical" evidence="10">
    <location>
        <begin position="136"/>
        <end position="158"/>
    </location>
</feature>
<evidence type="ECO:0000313" key="12">
    <source>
        <dbReference type="Proteomes" id="UP000280696"/>
    </source>
</evidence>
<evidence type="ECO:0000256" key="6">
    <source>
        <dbReference type="ARBA" id="ARBA00022692"/>
    </source>
</evidence>
<evidence type="ECO:0000256" key="9">
    <source>
        <dbReference type="ARBA" id="ARBA00023251"/>
    </source>
</evidence>
<evidence type="ECO:0000256" key="7">
    <source>
        <dbReference type="ARBA" id="ARBA00022989"/>
    </source>
</evidence>
<evidence type="ECO:0000256" key="1">
    <source>
        <dbReference type="ARBA" id="ARBA00004651"/>
    </source>
</evidence>
<reference evidence="11 12" key="1">
    <citation type="submission" date="2018-09" db="EMBL/GenBank/DDBJ databases">
        <title>Murine metabolic-syndrome-specific gut microbial biobank.</title>
        <authorList>
            <person name="Liu C."/>
        </authorList>
    </citation>
    <scope>NUCLEOTIDE SEQUENCE [LARGE SCALE GENOMIC DNA]</scope>
    <source>
        <strain evidence="11 12">0.1xD8-82</strain>
    </source>
</reference>
<dbReference type="OrthoDB" id="305360at2"/>
<keyword evidence="8 10" id="KW-0472">Membrane</keyword>
<feature type="transmembrane region" description="Helical" evidence="10">
    <location>
        <begin position="363"/>
        <end position="381"/>
    </location>
</feature>
<keyword evidence="9" id="KW-0046">Antibiotic resistance</keyword>
<keyword evidence="6 10" id="KW-0812">Transmembrane</keyword>
<feature type="transmembrane region" description="Helical" evidence="10">
    <location>
        <begin position="55"/>
        <end position="73"/>
    </location>
</feature>
<protein>
    <recommendedName>
        <fullName evidence="3">Multidrug export protein MepA</fullName>
    </recommendedName>
</protein>
<dbReference type="Pfam" id="PF01554">
    <property type="entry name" value="MatE"/>
    <property type="match status" value="2"/>
</dbReference>
<dbReference type="GO" id="GO:0005886">
    <property type="term" value="C:plasma membrane"/>
    <property type="evidence" value="ECO:0007669"/>
    <property type="project" value="UniProtKB-SubCell"/>
</dbReference>
<comment type="similarity">
    <text evidence="2">Belongs to the multi antimicrobial extrusion (MATE) (TC 2.A.66.1) family. MepA subfamily.</text>
</comment>
<accession>A0A3A9API8</accession>
<organism evidence="11 12">
    <name type="scientific">Parablautia intestinalis</name>
    <dbReference type="NCBI Taxonomy" id="2320100"/>
    <lineage>
        <taxon>Bacteria</taxon>
        <taxon>Bacillati</taxon>
        <taxon>Bacillota</taxon>
        <taxon>Clostridia</taxon>
        <taxon>Lachnospirales</taxon>
        <taxon>Lachnospiraceae</taxon>
        <taxon>Parablautia</taxon>
    </lineage>
</organism>